<dbReference type="AlphaFoldDB" id="A0A2K4ZQD9"/>
<keyword evidence="2" id="KW-1185">Reference proteome</keyword>
<protein>
    <submittedName>
        <fullName evidence="1">Uncharacterized protein</fullName>
    </submittedName>
</protein>
<proteinExistence type="predicted"/>
<accession>A0A2K4ZQD9</accession>
<name>A0A2K4ZQD9_9FIRM</name>
<sequence length="93" mass="11256">MSKIIRFIKRLFKKYEAGYEYWVNLKDIKVPAYYKMTKIGTAKWNHKMSYWLRTGKFESPIVLHRDFRLYDGYSSVKIAYLKGIDKVPVYFVD</sequence>
<evidence type="ECO:0000313" key="2">
    <source>
        <dbReference type="Proteomes" id="UP000236311"/>
    </source>
</evidence>
<dbReference type="RefSeq" id="WP_103242581.1">
    <property type="nucleotide sequence ID" value="NZ_JANJZD010000066.1"/>
</dbReference>
<dbReference type="EMBL" id="OFSM01000061">
    <property type="protein sequence ID" value="SOY32655.1"/>
    <property type="molecule type" value="Genomic_DNA"/>
</dbReference>
<dbReference type="OrthoDB" id="2055027at2"/>
<evidence type="ECO:0000313" key="1">
    <source>
        <dbReference type="EMBL" id="SOY32655.1"/>
    </source>
</evidence>
<organism evidence="1 2">
    <name type="scientific">Acetatifactor muris</name>
    <dbReference type="NCBI Taxonomy" id="879566"/>
    <lineage>
        <taxon>Bacteria</taxon>
        <taxon>Bacillati</taxon>
        <taxon>Bacillota</taxon>
        <taxon>Clostridia</taxon>
        <taxon>Lachnospirales</taxon>
        <taxon>Lachnospiraceae</taxon>
        <taxon>Acetatifactor</taxon>
    </lineage>
</organism>
<reference evidence="1 2" key="1">
    <citation type="submission" date="2018-01" db="EMBL/GenBank/DDBJ databases">
        <authorList>
            <person name="Gaut B.S."/>
            <person name="Morton B.R."/>
            <person name="Clegg M.T."/>
            <person name="Duvall M.R."/>
        </authorList>
    </citation>
    <scope>NUCLEOTIDE SEQUENCE [LARGE SCALE GENOMIC DNA]</scope>
    <source>
        <strain evidence="1">GP69</strain>
    </source>
</reference>
<gene>
    <name evidence="1" type="ORF">AMURIS_05421</name>
</gene>
<dbReference type="Proteomes" id="UP000236311">
    <property type="component" value="Unassembled WGS sequence"/>
</dbReference>